<gene>
    <name evidence="9" type="ORF">LSH36_785g02002</name>
</gene>
<sequence>MDLGSSLERDRSNESVLSFTEKNFEAVSVEVNEPGFKGVNFLPQPFTDLDHRLSCDIGRMSISDHRCSSSLSPSSKIKRRKRFIGEQTFISSGEPLWEKDYCSTLTSYLCKEYKRHPIKRESLNTNLDPYDYITSGSGSTEDALNRYDLSNNQTVNCLSGNNRLLILNDNNSEDSRTFTLDEELPTKTPGQCDISPTSFISTVKTLNFNDDSDSDDKLTAKQLSSSDQTEQWSNNDMFTTHLKKNNSLVSAELSSSTEDQDFSALNTSFIKRNGEEHQMEQPRKRRLLVRCTDKMERLELVSSNTINIISILEGDVDDLIGDLSNTYCLPTIVSHHHDLKCISAQTLSDLLMGEYSSEVDDYQVIDCRYPFEYNGGHIYGATNVWNCEVLREKFLYSQRRHMSKRPHSRHIVIFHCEFSSERGPKMCRLLRKMDRDANSESYPSLYHPELYLLEGGYKTFYETCTKFCEPRSYKQMIHPNHVDDLRYFRSKAKSSAGEKSSRVRSRRHLLR</sequence>
<comment type="caution">
    <text evidence="9">The sequence shown here is derived from an EMBL/GenBank/DDBJ whole genome shotgun (WGS) entry which is preliminary data.</text>
</comment>
<dbReference type="Pfam" id="PF00581">
    <property type="entry name" value="Rhodanese"/>
    <property type="match status" value="1"/>
</dbReference>
<comment type="similarity">
    <text evidence="1 6">Belongs to the MPI phosphatase family.</text>
</comment>
<protein>
    <recommendedName>
        <fullName evidence="6">M-phase inducer phosphatase</fullName>
        <ecNumber evidence="6">3.1.3.48</ecNumber>
    </recommendedName>
</protein>
<evidence type="ECO:0000256" key="5">
    <source>
        <dbReference type="ARBA" id="ARBA00023306"/>
    </source>
</evidence>
<dbReference type="GO" id="GO:0010971">
    <property type="term" value="P:positive regulation of G2/M transition of mitotic cell cycle"/>
    <property type="evidence" value="ECO:0007669"/>
    <property type="project" value="TreeGrafter"/>
</dbReference>
<evidence type="ECO:0000256" key="7">
    <source>
        <dbReference type="SAM" id="MobiDB-lite"/>
    </source>
</evidence>
<evidence type="ECO:0000256" key="4">
    <source>
        <dbReference type="ARBA" id="ARBA00022912"/>
    </source>
</evidence>
<dbReference type="PROSITE" id="PS50206">
    <property type="entry name" value="RHODANESE_3"/>
    <property type="match status" value="1"/>
</dbReference>
<dbReference type="GO" id="GO:0032502">
    <property type="term" value="P:developmental process"/>
    <property type="evidence" value="ECO:0007669"/>
    <property type="project" value="UniProtKB-ARBA"/>
</dbReference>
<keyword evidence="3 6" id="KW-0378">Hydrolase</keyword>
<accession>A0AAD9J161</accession>
<proteinExistence type="inferred from homology"/>
<evidence type="ECO:0000256" key="6">
    <source>
        <dbReference type="RuleBase" id="RU368028"/>
    </source>
</evidence>
<reference evidence="9" key="1">
    <citation type="journal article" date="2023" name="Mol. Biol. Evol.">
        <title>Third-Generation Sequencing Reveals the Adaptive Role of the Epigenome in Three Deep-Sea Polychaetes.</title>
        <authorList>
            <person name="Perez M."/>
            <person name="Aroh O."/>
            <person name="Sun Y."/>
            <person name="Lan Y."/>
            <person name="Juniper S.K."/>
            <person name="Young C.R."/>
            <person name="Angers B."/>
            <person name="Qian P.Y."/>
        </authorList>
    </citation>
    <scope>NUCLEOTIDE SEQUENCE</scope>
    <source>
        <strain evidence="9">P08H-3</strain>
    </source>
</reference>
<keyword evidence="2 6" id="KW-0132">Cell division</keyword>
<dbReference type="Proteomes" id="UP001208570">
    <property type="component" value="Unassembled WGS sequence"/>
</dbReference>
<dbReference type="FunFam" id="3.40.250.10:FF:000036">
    <property type="entry name" value="M-phase inducer phosphatase"/>
    <property type="match status" value="1"/>
</dbReference>
<dbReference type="EC" id="3.1.3.48" evidence="6"/>
<dbReference type="GO" id="GO:0000086">
    <property type="term" value="P:G2/M transition of mitotic cell cycle"/>
    <property type="evidence" value="ECO:0007669"/>
    <property type="project" value="TreeGrafter"/>
</dbReference>
<dbReference type="GO" id="GO:0009794">
    <property type="term" value="P:regulation of mitotic cell cycle, embryonic"/>
    <property type="evidence" value="ECO:0007669"/>
    <property type="project" value="UniProtKB-ARBA"/>
</dbReference>
<comment type="function">
    <text evidence="6">Tyrosine protein phosphatase which functions as a dosage-dependent inducer of mitotic progression.</text>
</comment>
<dbReference type="Gene3D" id="3.40.250.10">
    <property type="entry name" value="Rhodanese-like domain"/>
    <property type="match status" value="1"/>
</dbReference>
<keyword evidence="4 6" id="KW-0904">Protein phosphatase</keyword>
<dbReference type="AlphaFoldDB" id="A0AAD9J161"/>
<evidence type="ECO:0000259" key="8">
    <source>
        <dbReference type="PROSITE" id="PS50206"/>
    </source>
</evidence>
<dbReference type="InterPro" id="IPR001763">
    <property type="entry name" value="Rhodanese-like_dom"/>
</dbReference>
<dbReference type="EMBL" id="JAODUP010000785">
    <property type="protein sequence ID" value="KAK2144103.1"/>
    <property type="molecule type" value="Genomic_DNA"/>
</dbReference>
<organism evidence="9 10">
    <name type="scientific">Paralvinella palmiformis</name>
    <dbReference type="NCBI Taxonomy" id="53620"/>
    <lineage>
        <taxon>Eukaryota</taxon>
        <taxon>Metazoa</taxon>
        <taxon>Spiralia</taxon>
        <taxon>Lophotrochozoa</taxon>
        <taxon>Annelida</taxon>
        <taxon>Polychaeta</taxon>
        <taxon>Sedentaria</taxon>
        <taxon>Canalipalpata</taxon>
        <taxon>Terebellida</taxon>
        <taxon>Terebelliformia</taxon>
        <taxon>Alvinellidae</taxon>
        <taxon>Paralvinella</taxon>
    </lineage>
</organism>
<evidence type="ECO:0000313" key="10">
    <source>
        <dbReference type="Proteomes" id="UP001208570"/>
    </source>
</evidence>
<feature type="region of interest" description="Disordered" evidence="7">
    <location>
        <begin position="211"/>
        <end position="230"/>
    </location>
</feature>
<dbReference type="SMART" id="SM00450">
    <property type="entry name" value="RHOD"/>
    <property type="match status" value="1"/>
</dbReference>
<dbReference type="SUPFAM" id="SSF52821">
    <property type="entry name" value="Rhodanese/Cell cycle control phosphatase"/>
    <property type="match status" value="1"/>
</dbReference>
<dbReference type="GO" id="GO:0051301">
    <property type="term" value="P:cell division"/>
    <property type="evidence" value="ECO:0007669"/>
    <property type="project" value="UniProtKB-UniRule"/>
</dbReference>
<keyword evidence="10" id="KW-1185">Reference proteome</keyword>
<evidence type="ECO:0000256" key="2">
    <source>
        <dbReference type="ARBA" id="ARBA00022618"/>
    </source>
</evidence>
<dbReference type="GO" id="GO:0004725">
    <property type="term" value="F:protein tyrosine phosphatase activity"/>
    <property type="evidence" value="ECO:0007669"/>
    <property type="project" value="UniProtKB-UniRule"/>
</dbReference>
<dbReference type="GO" id="GO:0005634">
    <property type="term" value="C:nucleus"/>
    <property type="evidence" value="ECO:0007669"/>
    <property type="project" value="TreeGrafter"/>
</dbReference>
<name>A0AAD9J161_9ANNE</name>
<dbReference type="InterPro" id="IPR036873">
    <property type="entry name" value="Rhodanese-like_dom_sf"/>
</dbReference>
<dbReference type="InterPro" id="IPR000751">
    <property type="entry name" value="MPI_Phosphatase"/>
</dbReference>
<feature type="domain" description="Rhodanese" evidence="8">
    <location>
        <begin position="358"/>
        <end position="469"/>
    </location>
</feature>
<comment type="catalytic activity">
    <reaction evidence="6">
        <text>O-phospho-L-tyrosyl-[protein] + H2O = L-tyrosyl-[protein] + phosphate</text>
        <dbReference type="Rhea" id="RHEA:10684"/>
        <dbReference type="Rhea" id="RHEA-COMP:10136"/>
        <dbReference type="Rhea" id="RHEA-COMP:20101"/>
        <dbReference type="ChEBI" id="CHEBI:15377"/>
        <dbReference type="ChEBI" id="CHEBI:43474"/>
        <dbReference type="ChEBI" id="CHEBI:46858"/>
        <dbReference type="ChEBI" id="CHEBI:61978"/>
        <dbReference type="EC" id="3.1.3.48"/>
    </reaction>
</comment>
<evidence type="ECO:0000313" key="9">
    <source>
        <dbReference type="EMBL" id="KAK2144103.1"/>
    </source>
</evidence>
<keyword evidence="5 6" id="KW-0131">Cell cycle</keyword>
<evidence type="ECO:0000256" key="3">
    <source>
        <dbReference type="ARBA" id="ARBA00022801"/>
    </source>
</evidence>
<dbReference type="PRINTS" id="PR00716">
    <property type="entry name" value="MPIPHPHTASE"/>
</dbReference>
<dbReference type="GO" id="GO:0005737">
    <property type="term" value="C:cytoplasm"/>
    <property type="evidence" value="ECO:0007669"/>
    <property type="project" value="TreeGrafter"/>
</dbReference>
<dbReference type="GO" id="GO:0110032">
    <property type="term" value="P:positive regulation of G2/MI transition of meiotic cell cycle"/>
    <property type="evidence" value="ECO:0007669"/>
    <property type="project" value="TreeGrafter"/>
</dbReference>
<evidence type="ECO:0000256" key="1">
    <source>
        <dbReference type="ARBA" id="ARBA00011065"/>
    </source>
</evidence>
<feature type="compositionally biased region" description="Polar residues" evidence="7">
    <location>
        <begin position="221"/>
        <end position="230"/>
    </location>
</feature>
<dbReference type="PANTHER" id="PTHR10828:SF17">
    <property type="entry name" value="PROTEIN-TYROSINE-PHOSPHATASE"/>
    <property type="match status" value="1"/>
</dbReference>
<dbReference type="PANTHER" id="PTHR10828">
    <property type="entry name" value="M-PHASE INDUCER PHOSPHATASE DUAL SPECIFICITY PHOSPHATASE CDC25"/>
    <property type="match status" value="1"/>
</dbReference>
<dbReference type="CDD" id="cd01530">
    <property type="entry name" value="Cdc25"/>
    <property type="match status" value="1"/>
</dbReference>
<keyword evidence="6" id="KW-0498">Mitosis</keyword>